<dbReference type="PANTHER" id="PTHR15394">
    <property type="entry name" value="SERINE HYDROLASE RBBP9"/>
    <property type="match status" value="1"/>
</dbReference>
<dbReference type="InterPro" id="IPR010662">
    <property type="entry name" value="RBBP9/YdeN"/>
</dbReference>
<comment type="caution">
    <text evidence="1">The sequence shown here is derived from an EMBL/GenBank/DDBJ whole genome shotgun (WGS) entry which is preliminary data.</text>
</comment>
<protein>
    <recommendedName>
        <fullName evidence="3">Serine hydrolase FSH domain-containing protein</fullName>
    </recommendedName>
</protein>
<organism evidence="1 2">
    <name type="scientific">Candidatus Komeilibacteria bacterium CG_4_10_14_0_2_um_filter_37_10</name>
    <dbReference type="NCBI Taxonomy" id="1974470"/>
    <lineage>
        <taxon>Bacteria</taxon>
        <taxon>Candidatus Komeiliibacteriota</taxon>
    </lineage>
</organism>
<name>A0A2M7VEV5_9BACT</name>
<gene>
    <name evidence="1" type="ORF">COX77_02510</name>
</gene>
<dbReference type="InterPro" id="IPR029058">
    <property type="entry name" value="AB_hydrolase_fold"/>
</dbReference>
<dbReference type="AlphaFoldDB" id="A0A2M7VEV5"/>
<dbReference type="EMBL" id="PFPO01000047">
    <property type="protein sequence ID" value="PIZ99092.1"/>
    <property type="molecule type" value="Genomic_DNA"/>
</dbReference>
<dbReference type="SUPFAM" id="SSF53474">
    <property type="entry name" value="alpha/beta-Hydrolases"/>
    <property type="match status" value="1"/>
</dbReference>
<sequence>MVIIPQLPKPEEPRIYNWLPELIKIAGEINENTFFVGHSMGNQVIIRLIESLPNNISVGGAVFVAGFLKRLTNLEDDDIVRDVVKHWLETPIDLVKVQSHLLKAVAIFSDNDPYVPMDNQDLFRDQLNAKIIIEHNKGHFSGNDSDQTFNLPIVLETINELINP</sequence>
<dbReference type="Proteomes" id="UP000230405">
    <property type="component" value="Unassembled WGS sequence"/>
</dbReference>
<accession>A0A2M7VEV5</accession>
<dbReference type="Pfam" id="PF06821">
    <property type="entry name" value="Ser_hydrolase"/>
    <property type="match status" value="1"/>
</dbReference>
<dbReference type="Gene3D" id="3.40.50.1820">
    <property type="entry name" value="alpha/beta hydrolase"/>
    <property type="match status" value="1"/>
</dbReference>
<dbReference type="GO" id="GO:0016787">
    <property type="term" value="F:hydrolase activity"/>
    <property type="evidence" value="ECO:0007669"/>
    <property type="project" value="InterPro"/>
</dbReference>
<reference evidence="2" key="1">
    <citation type="submission" date="2017-09" db="EMBL/GenBank/DDBJ databases">
        <title>Depth-based differentiation of microbial function through sediment-hosted aquifers and enrichment of novel symbionts in the deep terrestrial subsurface.</title>
        <authorList>
            <person name="Probst A.J."/>
            <person name="Ladd B."/>
            <person name="Jarett J.K."/>
            <person name="Geller-Mcgrath D.E."/>
            <person name="Sieber C.M.K."/>
            <person name="Emerson J.B."/>
            <person name="Anantharaman K."/>
            <person name="Thomas B.C."/>
            <person name="Malmstrom R."/>
            <person name="Stieglmeier M."/>
            <person name="Klingl A."/>
            <person name="Woyke T."/>
            <person name="Ryan C.M."/>
            <person name="Banfield J.F."/>
        </authorList>
    </citation>
    <scope>NUCLEOTIDE SEQUENCE [LARGE SCALE GENOMIC DNA]</scope>
</reference>
<evidence type="ECO:0008006" key="3">
    <source>
        <dbReference type="Google" id="ProtNLM"/>
    </source>
</evidence>
<evidence type="ECO:0000313" key="2">
    <source>
        <dbReference type="Proteomes" id="UP000230405"/>
    </source>
</evidence>
<proteinExistence type="predicted"/>
<evidence type="ECO:0000313" key="1">
    <source>
        <dbReference type="EMBL" id="PIZ99092.1"/>
    </source>
</evidence>
<dbReference type="PANTHER" id="PTHR15394:SF3">
    <property type="entry name" value="SERINE HYDROLASE RBBP9"/>
    <property type="match status" value="1"/>
</dbReference>